<accession>A0A4Q1BQ49</accession>
<dbReference type="AlphaFoldDB" id="A0A4Q1BQ49"/>
<dbReference type="PANTHER" id="PTHR22731:SF3">
    <property type="entry name" value="RIBONUCLEASES P_MRP PROTEIN SUBUNIT POP1"/>
    <property type="match status" value="1"/>
</dbReference>
<feature type="domain" description="Pop1 N-terminal" evidence="5">
    <location>
        <begin position="157"/>
        <end position="222"/>
    </location>
</feature>
<evidence type="ECO:0000259" key="6">
    <source>
        <dbReference type="Pfam" id="PF08170"/>
    </source>
</evidence>
<evidence type="ECO:0000256" key="4">
    <source>
        <dbReference type="SAM" id="MobiDB-lite"/>
    </source>
</evidence>
<dbReference type="InterPro" id="IPR039182">
    <property type="entry name" value="Pop1"/>
</dbReference>
<dbReference type="InterPro" id="IPR055079">
    <property type="entry name" value="POP1_C"/>
</dbReference>
<name>A0A4Q1BQ49_TREME</name>
<protein>
    <submittedName>
        <fullName evidence="8">Uncharacterized protein</fullName>
    </submittedName>
</protein>
<feature type="compositionally biased region" description="Basic residues" evidence="4">
    <location>
        <begin position="134"/>
        <end position="146"/>
    </location>
</feature>
<feature type="domain" description="POPLD" evidence="6">
    <location>
        <begin position="493"/>
        <end position="585"/>
    </location>
</feature>
<evidence type="ECO:0000259" key="7">
    <source>
        <dbReference type="Pfam" id="PF22770"/>
    </source>
</evidence>
<keyword evidence="9" id="KW-1185">Reference proteome</keyword>
<dbReference type="GO" id="GO:0001682">
    <property type="term" value="P:tRNA 5'-leader removal"/>
    <property type="evidence" value="ECO:0007669"/>
    <property type="project" value="InterPro"/>
</dbReference>
<dbReference type="InterPro" id="IPR009723">
    <property type="entry name" value="Pop1_N"/>
</dbReference>
<dbReference type="Gene3D" id="3.30.1360.120">
    <property type="entry name" value="Probable tRNA modification gtpase trme, domain 1"/>
    <property type="match status" value="1"/>
</dbReference>
<dbReference type="Proteomes" id="UP000289152">
    <property type="component" value="Unassembled WGS sequence"/>
</dbReference>
<comment type="caution">
    <text evidence="8">The sequence shown here is derived from an EMBL/GenBank/DDBJ whole genome shotgun (WGS) entry which is preliminary data.</text>
</comment>
<proteinExistence type="predicted"/>
<dbReference type="SUPFAM" id="SSF103025">
    <property type="entry name" value="Folate-binding domain"/>
    <property type="match status" value="1"/>
</dbReference>
<sequence>MSNRPNASAGPSRPPPKHVRIIEKTSDLMRRNEYLKKQGKGKGRAILGGVLDMVDASQIPNALQVEKFAETRALEILALQNAMKSSADSNNSRVFQSLPRHLRRRAASHNPRRVPKRLRSKAASEIDPGDKIAKSHRKRAKLRARAKGKETGRTEELLRRQNNKTWLPTHIYHAKRFHMSTLWGHRIPLTPTLKSFRPAYRASRRRATLQDVSFIGIMEISGKRAQLITLLGRMMEGHFAGNKYETGARMANVWAYHPDTFPEGLIGPVEIVWAPASSRQTGPANKEDDRRLWIRAHPAIFDELWDALRVACEKSRAKVTLNDKRGEVGAFEIMGPLAGQVLTRVLSACKSNSGEKKHFLRQLGHVGSSGEVPEGMVVGLKVDDPRLSFPPAAASANTSPSPMDDISRIFPFTPSPSLASTSLWNAILSKPRFKKSDLDRRRQLQSTPGTRLIPTDEDDKIPVMITQRSISPSSPLHPNLALGGTSEDHSIHGFTLLFPSSFSMAFLLSFIYTNVKLVGLAERRAQYRECGVPHFPEHWGGTCKAGIEWEEERAKEEADWWSRRPPGKRPEWSGLGIECPFKPKWSSIISQNGLPRNSPINLELSYGPSGQNVTMEVDNTPVIISNVDLRTDIEVEEEYTNNPPLPDQKDPLPIILLSPTLTPHLPRLQGVNGPEVFQKMMMAYRTQRQMPILTKSVLGSLWDRTMLHVKVEMVGRGNPSDMAIIYSLDSEEREEWVKAYSGALPLSDHSISEQHSTNRSENLTSDIVRATSLVPPVISTSEITKQDEDVEAYNGVLVDDEMTVIEKEVKREERMLQLGQEPMDHTKIIGWVLSGNFSLARGKGWGIGMISLKRYVNAVKVSTPRTDIGRENHFLVHGEPASVEKSTHFGEGKEKSNHLEKGKQQAIRLGKGKEVKASKGNDMSELEGKVLVKVRNKDGRVCRLAYLSLI</sequence>
<evidence type="ECO:0000256" key="2">
    <source>
        <dbReference type="ARBA" id="ARBA00022694"/>
    </source>
</evidence>
<feature type="compositionally biased region" description="Basic and acidic residues" evidence="4">
    <location>
        <begin position="885"/>
        <end position="903"/>
    </location>
</feature>
<evidence type="ECO:0000313" key="9">
    <source>
        <dbReference type="Proteomes" id="UP000289152"/>
    </source>
</evidence>
<dbReference type="Pfam" id="PF22770">
    <property type="entry name" value="POP1_C"/>
    <property type="match status" value="1"/>
</dbReference>
<dbReference type="GO" id="GO:0000172">
    <property type="term" value="C:ribonuclease MRP complex"/>
    <property type="evidence" value="ECO:0007669"/>
    <property type="project" value="InterPro"/>
</dbReference>
<evidence type="ECO:0000313" key="8">
    <source>
        <dbReference type="EMBL" id="RXK39922.1"/>
    </source>
</evidence>
<gene>
    <name evidence="8" type="ORF">M231_02856</name>
</gene>
<feature type="region of interest" description="Disordered" evidence="4">
    <location>
        <begin position="97"/>
        <end position="154"/>
    </location>
</feature>
<dbReference type="EMBL" id="SDIL01000025">
    <property type="protein sequence ID" value="RXK39922.1"/>
    <property type="molecule type" value="Genomic_DNA"/>
</dbReference>
<dbReference type="InterPro" id="IPR027266">
    <property type="entry name" value="TrmE/GcvT-like"/>
</dbReference>
<dbReference type="InterPro" id="IPR012590">
    <property type="entry name" value="POPLD_dom"/>
</dbReference>
<feature type="domain" description="POP1 C-terminal" evidence="7">
    <location>
        <begin position="708"/>
        <end position="948"/>
    </location>
</feature>
<dbReference type="Pfam" id="PF06978">
    <property type="entry name" value="POP1_N"/>
    <property type="match status" value="2"/>
</dbReference>
<evidence type="ECO:0000256" key="3">
    <source>
        <dbReference type="ARBA" id="ARBA00023242"/>
    </source>
</evidence>
<feature type="domain" description="Pop1 N-terminal" evidence="5">
    <location>
        <begin position="68"/>
        <end position="147"/>
    </location>
</feature>
<comment type="subcellular location">
    <subcellularLocation>
        <location evidence="1">Nucleus</location>
    </subcellularLocation>
</comment>
<dbReference type="InParanoid" id="A0A4Q1BQ49"/>
<keyword evidence="2" id="KW-0819">tRNA processing</keyword>
<feature type="compositionally biased region" description="Basic residues" evidence="4">
    <location>
        <begin position="100"/>
        <end position="120"/>
    </location>
</feature>
<organism evidence="8 9">
    <name type="scientific">Tremella mesenterica</name>
    <name type="common">Jelly fungus</name>
    <dbReference type="NCBI Taxonomy" id="5217"/>
    <lineage>
        <taxon>Eukaryota</taxon>
        <taxon>Fungi</taxon>
        <taxon>Dikarya</taxon>
        <taxon>Basidiomycota</taxon>
        <taxon>Agaricomycotina</taxon>
        <taxon>Tremellomycetes</taxon>
        <taxon>Tremellales</taxon>
        <taxon>Tremellaceae</taxon>
        <taxon>Tremella</taxon>
    </lineage>
</organism>
<evidence type="ECO:0000259" key="5">
    <source>
        <dbReference type="Pfam" id="PF06978"/>
    </source>
</evidence>
<dbReference type="FunCoup" id="A0A4Q1BQ49">
    <property type="interactions" value="412"/>
</dbReference>
<dbReference type="OrthoDB" id="442863at2759"/>
<dbReference type="Pfam" id="PF08170">
    <property type="entry name" value="POPLD"/>
    <property type="match status" value="1"/>
</dbReference>
<dbReference type="PANTHER" id="PTHR22731">
    <property type="entry name" value="RIBONUCLEASES P/MRP PROTEIN SUBUNIT POP1"/>
    <property type="match status" value="1"/>
</dbReference>
<feature type="compositionally biased region" description="Basic and acidic residues" evidence="4">
    <location>
        <begin position="122"/>
        <end position="133"/>
    </location>
</feature>
<keyword evidence="3" id="KW-0539">Nucleus</keyword>
<reference evidence="8 9" key="1">
    <citation type="submission" date="2016-06" db="EMBL/GenBank/DDBJ databases">
        <title>Evolution of pathogenesis and genome organization in the Tremellales.</title>
        <authorList>
            <person name="Cuomo C."/>
            <person name="Litvintseva A."/>
            <person name="Heitman J."/>
            <person name="Chen Y."/>
            <person name="Sun S."/>
            <person name="Springer D."/>
            <person name="Dromer F."/>
            <person name="Young S."/>
            <person name="Zeng Q."/>
            <person name="Chapman S."/>
            <person name="Gujja S."/>
            <person name="Saif S."/>
            <person name="Birren B."/>
        </authorList>
    </citation>
    <scope>NUCLEOTIDE SEQUENCE [LARGE SCALE GENOMIC DNA]</scope>
    <source>
        <strain evidence="8 9">ATCC 28783</strain>
    </source>
</reference>
<dbReference type="GO" id="GO:0005655">
    <property type="term" value="C:nucleolar ribonuclease P complex"/>
    <property type="evidence" value="ECO:0007669"/>
    <property type="project" value="InterPro"/>
</dbReference>
<dbReference type="STRING" id="5217.A0A4Q1BQ49"/>
<evidence type="ECO:0000256" key="1">
    <source>
        <dbReference type="ARBA" id="ARBA00004123"/>
    </source>
</evidence>
<feature type="region of interest" description="Disordered" evidence="4">
    <location>
        <begin position="885"/>
        <end position="920"/>
    </location>
</feature>
<dbReference type="VEuPathDB" id="FungiDB:TREMEDRAFT_70391"/>